<evidence type="ECO:0000256" key="5">
    <source>
        <dbReference type="ARBA" id="ARBA00022617"/>
    </source>
</evidence>
<name>G3EBT4_EMYOR</name>
<dbReference type="GO" id="GO:0046872">
    <property type="term" value="F:metal ion binding"/>
    <property type="evidence" value="ECO:0007669"/>
    <property type="project" value="UniProtKB-UniRule"/>
</dbReference>
<reference evidence="22" key="1">
    <citation type="journal article" date="2011" name="Biologia">
        <title>Distribution of mitochondrial haplotypes (cytb) in Polish populations of Emys orbicularis (L., 1758).</title>
        <authorList>
            <person name="Prusak B."/>
            <person name="Najbar B."/>
            <person name="Mitrus S."/>
            <person name="Gorecki G."/>
            <person name="Rogalla U."/>
            <person name="Grzybowski T."/>
            <person name="Hryniewicz A."/>
            <person name="Wroblewski R."/>
            <person name="Bochen R."/>
            <person name="Grzybowski T."/>
        </authorList>
    </citation>
    <scope>NUCLEOTIDE SEQUENCE</scope>
    <source>
        <strain evidence="22">91</strain>
    </source>
</reference>
<keyword evidence="12 18" id="KW-0408">Iron</keyword>
<evidence type="ECO:0000256" key="6">
    <source>
        <dbReference type="ARBA" id="ARBA00022660"/>
    </source>
</evidence>
<keyword evidence="14 19" id="KW-0496">Mitochondrion</keyword>
<gene>
    <name evidence="22" type="primary">cytb</name>
</gene>
<evidence type="ECO:0000256" key="19">
    <source>
        <dbReference type="RuleBase" id="RU362117"/>
    </source>
</evidence>
<feature type="transmembrane region" description="Helical" evidence="19">
    <location>
        <begin position="116"/>
        <end position="134"/>
    </location>
</feature>
<keyword evidence="11 19" id="KW-1133">Transmembrane helix</keyword>
<evidence type="ECO:0000256" key="9">
    <source>
        <dbReference type="ARBA" id="ARBA00022792"/>
    </source>
</evidence>
<feature type="binding site" description="axial binding residue" evidence="18">
    <location>
        <position position="84"/>
    </location>
    <ligand>
        <name>heme b</name>
        <dbReference type="ChEBI" id="CHEBI:60344"/>
        <label>b562</label>
    </ligand>
    <ligandPart>
        <name>Fe</name>
        <dbReference type="ChEBI" id="CHEBI:18248"/>
    </ligandPart>
</feature>
<protein>
    <recommendedName>
        <fullName evidence="3 19">Cytochrome b</fullName>
    </recommendedName>
</protein>
<dbReference type="InterPro" id="IPR005798">
    <property type="entry name" value="Cyt_b/b6_C"/>
</dbReference>
<evidence type="ECO:0000256" key="8">
    <source>
        <dbReference type="ARBA" id="ARBA00022723"/>
    </source>
</evidence>
<dbReference type="PANTHER" id="PTHR19271:SF16">
    <property type="entry name" value="CYTOCHROME B"/>
    <property type="match status" value="1"/>
</dbReference>
<organism evidence="22">
    <name type="scientific">Emys orbicularis</name>
    <name type="common">European pond turtle</name>
    <dbReference type="NCBI Taxonomy" id="82168"/>
    <lineage>
        <taxon>Eukaryota</taxon>
        <taxon>Metazoa</taxon>
        <taxon>Chordata</taxon>
        <taxon>Craniata</taxon>
        <taxon>Vertebrata</taxon>
        <taxon>Euteleostomi</taxon>
        <taxon>Archelosauria</taxon>
        <taxon>Testudinata</taxon>
        <taxon>Testudines</taxon>
        <taxon>Cryptodira</taxon>
        <taxon>Durocryptodira</taxon>
        <taxon>Testudinoidea</taxon>
        <taxon>Emydidae</taxon>
        <taxon>Emys</taxon>
    </lineage>
</organism>
<dbReference type="SUPFAM" id="SSF81648">
    <property type="entry name" value="a domain/subunit of cytochrome bc1 complex (Ubiquinol-cytochrome c reductase)"/>
    <property type="match status" value="1"/>
</dbReference>
<feature type="transmembrane region" description="Helical" evidence="19">
    <location>
        <begin position="320"/>
        <end position="339"/>
    </location>
</feature>
<evidence type="ECO:0000256" key="18">
    <source>
        <dbReference type="PIRSR" id="PIRSR038885-2"/>
    </source>
</evidence>
<dbReference type="PROSITE" id="PS51003">
    <property type="entry name" value="CYTB_CTER"/>
    <property type="match status" value="1"/>
</dbReference>
<dbReference type="InterPro" id="IPR048259">
    <property type="entry name" value="Cytochrome_b_N_euk/bac"/>
</dbReference>
<comment type="cofactor">
    <cofactor evidence="18">
        <name>heme</name>
        <dbReference type="ChEBI" id="CHEBI:30413"/>
    </cofactor>
    <text evidence="18">Binds 2 heme groups non-covalently.</text>
</comment>
<comment type="subcellular location">
    <subcellularLocation>
        <location evidence="2">Mitochondrion inner membrane</location>
        <topology evidence="2">Multi-pass membrane protein</topology>
    </subcellularLocation>
</comment>
<keyword evidence="6 19" id="KW-0679">Respiratory chain</keyword>
<sequence>MSTNLRKTHPLAKIINNSFIDLPSPSNISAWWNFGSLLGACLILQTITGIFLAMHYSPDISLAFSSVAHITRDVQYGWLIRNMHANGASLFFMCIYLHIGRGIYYGSYLYKETWNTGTTLLLLMMATAFVGYVLPWGQMSFWGATVITNLLSAVPYIGNTLVQWIWGGFSVDNATLTRFFTFHFLLPFTIMGLTMVHLLFLHETGSNNPTGLNSNTDKIPFHPYFSYKDLLGFILMLAFLLTLTLFSPNLLGDPDNFTPANPLSTPPHIKPEWYFLFAYAILRSIPNKLGGVLALMLSILVLFMMPILHTSKQRTAQFRPLTQILFWSLIANLLVLTWIGGQPVENPFITIGQMASILHFSILLILMPIAGTIENKMLT</sequence>
<proteinExistence type="inferred from homology"/>
<comment type="cofactor">
    <cofactor evidence="19">
        <name>heme b</name>
        <dbReference type="ChEBI" id="CHEBI:60344"/>
    </cofactor>
    <text evidence="19">Binds 2 heme groups non-covalently.</text>
</comment>
<comment type="function">
    <text evidence="1 19">Component of the ubiquinol-cytochrome c reductase complex (complex III or cytochrome b-c1 complex) that is part of the mitochondrial respiratory chain. The b-c1 complex mediates electron transfer from ubiquinol to cytochrome c. Contributes to the generation of a proton gradient across the mitochondrial membrane that is then used for ATP synthesis.</text>
</comment>
<dbReference type="CDD" id="cd00284">
    <property type="entry name" value="Cytochrome_b_N"/>
    <property type="match status" value="1"/>
</dbReference>
<dbReference type="GO" id="GO:0006122">
    <property type="term" value="P:mitochondrial electron transport, ubiquinol to cytochrome c"/>
    <property type="evidence" value="ECO:0007669"/>
    <property type="project" value="TreeGrafter"/>
</dbReference>
<evidence type="ECO:0000256" key="11">
    <source>
        <dbReference type="ARBA" id="ARBA00022989"/>
    </source>
</evidence>
<evidence type="ECO:0000313" key="22">
    <source>
        <dbReference type="EMBL" id="AEM43857.1"/>
    </source>
</evidence>
<dbReference type="AlphaFoldDB" id="G3EBT4"/>
<comment type="similarity">
    <text evidence="16 19">Belongs to the cytochrome b family.</text>
</comment>
<evidence type="ECO:0000256" key="12">
    <source>
        <dbReference type="ARBA" id="ARBA00023004"/>
    </source>
</evidence>
<evidence type="ECO:0000256" key="10">
    <source>
        <dbReference type="ARBA" id="ARBA00022982"/>
    </source>
</evidence>
<evidence type="ECO:0000256" key="4">
    <source>
        <dbReference type="ARBA" id="ARBA00022448"/>
    </source>
</evidence>
<dbReference type="SUPFAM" id="SSF81342">
    <property type="entry name" value="Transmembrane di-heme cytochromes"/>
    <property type="match status" value="1"/>
</dbReference>
<geneLocation type="mitochondrion" evidence="22"/>
<evidence type="ECO:0000259" key="21">
    <source>
        <dbReference type="PROSITE" id="PS51003"/>
    </source>
</evidence>
<feature type="transmembrane region" description="Helical" evidence="19">
    <location>
        <begin position="230"/>
        <end position="251"/>
    </location>
</feature>
<feature type="binding site" description="axial binding residue" evidence="18">
    <location>
        <position position="98"/>
    </location>
    <ligand>
        <name>heme b</name>
        <dbReference type="ChEBI" id="CHEBI:60344"/>
        <label>b566</label>
    </ligand>
    <ligandPart>
        <name>Fe</name>
        <dbReference type="ChEBI" id="CHEBI:18248"/>
    </ligandPart>
</feature>
<feature type="domain" description="Cytochrome b/b6 C-terminal region profile" evidence="21">
    <location>
        <begin position="211"/>
        <end position="379"/>
    </location>
</feature>
<dbReference type="InterPro" id="IPR005797">
    <property type="entry name" value="Cyt_b/b6_N"/>
</dbReference>
<dbReference type="Pfam" id="PF00033">
    <property type="entry name" value="Cytochrome_B"/>
    <property type="match status" value="1"/>
</dbReference>
<feature type="domain" description="Cytochrome b/b6 N-terminal region profile" evidence="20">
    <location>
        <begin position="1"/>
        <end position="210"/>
    </location>
</feature>
<feature type="binding site" description="axial binding residue" evidence="18">
    <location>
        <position position="183"/>
    </location>
    <ligand>
        <name>heme b</name>
        <dbReference type="ChEBI" id="CHEBI:60344"/>
        <label>b562</label>
    </ligand>
    <ligandPart>
        <name>Fe</name>
        <dbReference type="ChEBI" id="CHEBI:18248"/>
    </ligandPart>
</feature>
<feature type="binding site" evidence="17">
    <location>
        <position position="202"/>
    </location>
    <ligand>
        <name>a ubiquinone</name>
        <dbReference type="ChEBI" id="CHEBI:16389"/>
    </ligand>
</feature>
<dbReference type="GO" id="GO:0005743">
    <property type="term" value="C:mitochondrial inner membrane"/>
    <property type="evidence" value="ECO:0007669"/>
    <property type="project" value="UniProtKB-SubCell"/>
</dbReference>
<dbReference type="Pfam" id="PF00032">
    <property type="entry name" value="Cytochrom_B_C"/>
    <property type="match status" value="1"/>
</dbReference>
<dbReference type="GO" id="GO:0016491">
    <property type="term" value="F:oxidoreductase activity"/>
    <property type="evidence" value="ECO:0007669"/>
    <property type="project" value="UniProtKB-UniRule"/>
</dbReference>
<keyword evidence="10 19" id="KW-0249">Electron transport</keyword>
<accession>G3EBT4</accession>
<keyword evidence="7 19" id="KW-0812">Transmembrane</keyword>
<keyword evidence="8 18" id="KW-0479">Metal-binding</keyword>
<evidence type="ECO:0000256" key="13">
    <source>
        <dbReference type="ARBA" id="ARBA00023075"/>
    </source>
</evidence>
<keyword evidence="13" id="KW-0830">Ubiquinone</keyword>
<keyword evidence="5 18" id="KW-0349">Heme</keyword>
<feature type="transmembrane region" description="Helical" evidence="19">
    <location>
        <begin position="179"/>
        <end position="201"/>
    </location>
</feature>
<evidence type="ECO:0000256" key="14">
    <source>
        <dbReference type="ARBA" id="ARBA00023128"/>
    </source>
</evidence>
<evidence type="ECO:0000256" key="2">
    <source>
        <dbReference type="ARBA" id="ARBA00004448"/>
    </source>
</evidence>
<keyword evidence="15 19" id="KW-0472">Membrane</keyword>
<dbReference type="GO" id="GO:0008121">
    <property type="term" value="F:quinol-cytochrome-c reductase activity"/>
    <property type="evidence" value="ECO:0007669"/>
    <property type="project" value="InterPro"/>
</dbReference>
<dbReference type="CDD" id="cd00290">
    <property type="entry name" value="cytochrome_b_C"/>
    <property type="match status" value="1"/>
</dbReference>
<keyword evidence="4 19" id="KW-0813">Transport</keyword>
<dbReference type="GO" id="GO:0045275">
    <property type="term" value="C:respiratory chain complex III"/>
    <property type="evidence" value="ECO:0007669"/>
    <property type="project" value="InterPro"/>
</dbReference>
<evidence type="ECO:0000259" key="20">
    <source>
        <dbReference type="PROSITE" id="PS51002"/>
    </source>
</evidence>
<evidence type="ECO:0000256" key="1">
    <source>
        <dbReference type="ARBA" id="ARBA00002566"/>
    </source>
</evidence>
<evidence type="ECO:0000256" key="17">
    <source>
        <dbReference type="PIRSR" id="PIRSR038885-1"/>
    </source>
</evidence>
<dbReference type="InterPro" id="IPR030689">
    <property type="entry name" value="Cytochrome_b"/>
</dbReference>
<dbReference type="Gene3D" id="1.20.810.10">
    <property type="entry name" value="Cytochrome Bc1 Complex, Chain C"/>
    <property type="match status" value="1"/>
</dbReference>
<feature type="transmembrane region" description="Helical" evidence="19">
    <location>
        <begin position="31"/>
        <end position="54"/>
    </location>
</feature>
<dbReference type="InterPro" id="IPR027387">
    <property type="entry name" value="Cytb/b6-like_sf"/>
</dbReference>
<dbReference type="PANTHER" id="PTHR19271">
    <property type="entry name" value="CYTOCHROME B"/>
    <property type="match status" value="1"/>
</dbReference>
<evidence type="ECO:0000256" key="16">
    <source>
        <dbReference type="ARBA" id="ARBA00061233"/>
    </source>
</evidence>
<dbReference type="PIRSF" id="PIRSF038885">
    <property type="entry name" value="COB"/>
    <property type="match status" value="1"/>
</dbReference>
<dbReference type="EMBL" id="HQ681916">
    <property type="protein sequence ID" value="AEM43857.1"/>
    <property type="molecule type" value="Genomic_DNA"/>
</dbReference>
<dbReference type="PROSITE" id="PS51002">
    <property type="entry name" value="CYTB_NTER"/>
    <property type="match status" value="1"/>
</dbReference>
<keyword evidence="9" id="KW-0999">Mitochondrion inner membrane</keyword>
<feature type="transmembrane region" description="Helical" evidence="19">
    <location>
        <begin position="146"/>
        <end position="167"/>
    </location>
</feature>
<evidence type="ECO:0000256" key="3">
    <source>
        <dbReference type="ARBA" id="ARBA00013531"/>
    </source>
</evidence>
<feature type="transmembrane region" description="Helical" evidence="19">
    <location>
        <begin position="289"/>
        <end position="308"/>
    </location>
</feature>
<dbReference type="InterPro" id="IPR036150">
    <property type="entry name" value="Cyt_b/b6_C_sf"/>
</dbReference>
<dbReference type="InterPro" id="IPR016174">
    <property type="entry name" value="Di-haem_cyt_TM"/>
</dbReference>
<dbReference type="InterPro" id="IPR048260">
    <property type="entry name" value="Cytochrome_b_C_euk/bac"/>
</dbReference>
<dbReference type="FunFam" id="1.20.810.10:FF:000002">
    <property type="entry name" value="Cytochrome b"/>
    <property type="match status" value="1"/>
</dbReference>
<feature type="transmembrane region" description="Helical" evidence="19">
    <location>
        <begin position="351"/>
        <end position="373"/>
    </location>
</feature>
<evidence type="ECO:0000256" key="15">
    <source>
        <dbReference type="ARBA" id="ARBA00023136"/>
    </source>
</evidence>
<feature type="binding site" description="axial binding residue" evidence="18">
    <location>
        <position position="197"/>
    </location>
    <ligand>
        <name>heme b</name>
        <dbReference type="ChEBI" id="CHEBI:60344"/>
        <label>b566</label>
    </ligand>
    <ligandPart>
        <name>Fe</name>
        <dbReference type="ChEBI" id="CHEBI:18248"/>
    </ligandPart>
</feature>
<evidence type="ECO:0000256" key="7">
    <source>
        <dbReference type="ARBA" id="ARBA00022692"/>
    </source>
</evidence>